<dbReference type="RefSeq" id="WP_183226407.1">
    <property type="nucleotide sequence ID" value="NZ_BMPW01000025.1"/>
</dbReference>
<gene>
    <name evidence="3" type="ORF">FHR83_008092</name>
</gene>
<protein>
    <submittedName>
        <fullName evidence="3">Uncharacterized protein</fullName>
    </submittedName>
</protein>
<comment type="caution">
    <text evidence="3">The sequence shown here is derived from an EMBL/GenBank/DDBJ whole genome shotgun (WGS) entry which is preliminary data.</text>
</comment>
<evidence type="ECO:0000256" key="2">
    <source>
        <dbReference type="SAM" id="SignalP"/>
    </source>
</evidence>
<keyword evidence="2" id="KW-0732">Signal</keyword>
<name>A0A7W5AQF0_9ACTN</name>
<sequence length="230" mass="23406">MAILSAATLFGAISGTAGYASPGTAPGAARPAANCVPMDDGSCMRFSAVTEGTTVFVTATKTGDLRGFTDFSSYAAFIGNEFNVTIKRGSNGITISPGKPKPPDCKEGDDNCPSSDEGDRTGNASRSLSTARAMANFATFYDSGLMAGPAFALNPPNVIANLATLPKPGGGTWNNRISSVITTGGPSLMLGAGLCSQPSCIGGWWLTVLNNSQTQLLGGFNNTASLVAVF</sequence>
<feature type="chain" id="PRO_5039628636" evidence="2">
    <location>
        <begin position="20"/>
        <end position="230"/>
    </location>
</feature>
<evidence type="ECO:0000256" key="1">
    <source>
        <dbReference type="SAM" id="MobiDB-lite"/>
    </source>
</evidence>
<dbReference type="EMBL" id="JACHXF010000024">
    <property type="protein sequence ID" value="MBB3100370.1"/>
    <property type="molecule type" value="Genomic_DNA"/>
</dbReference>
<evidence type="ECO:0000313" key="3">
    <source>
        <dbReference type="EMBL" id="MBB3100370.1"/>
    </source>
</evidence>
<reference evidence="3 4" key="1">
    <citation type="submission" date="2020-08" db="EMBL/GenBank/DDBJ databases">
        <title>Genomic Encyclopedia of Type Strains, Phase III (KMG-III): the genomes of soil and plant-associated and newly described type strains.</title>
        <authorList>
            <person name="Whitman W."/>
        </authorList>
    </citation>
    <scope>NUCLEOTIDE SEQUENCE [LARGE SCALE GENOMIC DNA]</scope>
    <source>
        <strain evidence="3 4">CECT 3287</strain>
    </source>
</reference>
<accession>A0A7W5AQF0</accession>
<feature type="signal peptide" evidence="2">
    <location>
        <begin position="1"/>
        <end position="19"/>
    </location>
</feature>
<keyword evidence="4" id="KW-1185">Reference proteome</keyword>
<dbReference type="AlphaFoldDB" id="A0A7W5AQF0"/>
<organism evidence="3 4">
    <name type="scientific">Actinoplanes campanulatus</name>
    <dbReference type="NCBI Taxonomy" id="113559"/>
    <lineage>
        <taxon>Bacteria</taxon>
        <taxon>Bacillati</taxon>
        <taxon>Actinomycetota</taxon>
        <taxon>Actinomycetes</taxon>
        <taxon>Micromonosporales</taxon>
        <taxon>Micromonosporaceae</taxon>
        <taxon>Actinoplanes</taxon>
    </lineage>
</organism>
<evidence type="ECO:0000313" key="4">
    <source>
        <dbReference type="Proteomes" id="UP000590749"/>
    </source>
</evidence>
<feature type="region of interest" description="Disordered" evidence="1">
    <location>
        <begin position="89"/>
        <end position="126"/>
    </location>
</feature>
<proteinExistence type="predicted"/>
<dbReference type="Proteomes" id="UP000590749">
    <property type="component" value="Unassembled WGS sequence"/>
</dbReference>